<accession>A0A6G1GS29</accession>
<protein>
    <submittedName>
        <fullName evidence="2">Uncharacterized protein</fullName>
    </submittedName>
</protein>
<feature type="region of interest" description="Disordered" evidence="1">
    <location>
        <begin position="165"/>
        <end position="235"/>
    </location>
</feature>
<keyword evidence="3" id="KW-1185">Reference proteome</keyword>
<feature type="compositionally biased region" description="Basic and acidic residues" evidence="1">
    <location>
        <begin position="165"/>
        <end position="202"/>
    </location>
</feature>
<sequence length="258" mass="29891">MSSPTLSYPHQADLAPSQVYTLLSVGMILGPAENNRFRVKLKNDVHARASSSNSDSATAIFARLTLEDPVPHTHIIPTNFISTTTLELLDFAPAVAHAIFTRFQERHTKPFYNVVRAAQQLLSTATAWFAENCAGEEARDRIEDFIARFSETGLLMKGLAEKKRVAREGKRGRPRQTETAEEEKAATARKLQWKEMIEEEERRRKKQNMRYERQKAREEEQMERHRKKQMMRYQKHMERLRAEEIRQHRGDMAGQPEG</sequence>
<gene>
    <name evidence="2" type="ORF">K402DRAFT_423684</name>
</gene>
<reference evidence="2" key="1">
    <citation type="journal article" date="2020" name="Stud. Mycol.">
        <title>101 Dothideomycetes genomes: a test case for predicting lifestyles and emergence of pathogens.</title>
        <authorList>
            <person name="Haridas S."/>
            <person name="Albert R."/>
            <person name="Binder M."/>
            <person name="Bloem J."/>
            <person name="Labutti K."/>
            <person name="Salamov A."/>
            <person name="Andreopoulos B."/>
            <person name="Baker S."/>
            <person name="Barry K."/>
            <person name="Bills G."/>
            <person name="Bluhm B."/>
            <person name="Cannon C."/>
            <person name="Castanera R."/>
            <person name="Culley D."/>
            <person name="Daum C."/>
            <person name="Ezra D."/>
            <person name="Gonzalez J."/>
            <person name="Henrissat B."/>
            <person name="Kuo A."/>
            <person name="Liang C."/>
            <person name="Lipzen A."/>
            <person name="Lutzoni F."/>
            <person name="Magnuson J."/>
            <person name="Mondo S."/>
            <person name="Nolan M."/>
            <person name="Ohm R."/>
            <person name="Pangilinan J."/>
            <person name="Park H.-J."/>
            <person name="Ramirez L."/>
            <person name="Alfaro M."/>
            <person name="Sun H."/>
            <person name="Tritt A."/>
            <person name="Yoshinaga Y."/>
            <person name="Zwiers L.-H."/>
            <person name="Turgeon B."/>
            <person name="Goodwin S."/>
            <person name="Spatafora J."/>
            <person name="Crous P."/>
            <person name="Grigoriev I."/>
        </authorList>
    </citation>
    <scope>NUCLEOTIDE SEQUENCE</scope>
    <source>
        <strain evidence="2">CBS 113979</strain>
    </source>
</reference>
<feature type="compositionally biased region" description="Basic residues" evidence="1">
    <location>
        <begin position="224"/>
        <end position="234"/>
    </location>
</feature>
<evidence type="ECO:0000256" key="1">
    <source>
        <dbReference type="SAM" id="MobiDB-lite"/>
    </source>
</evidence>
<organism evidence="2 3">
    <name type="scientific">Aulographum hederae CBS 113979</name>
    <dbReference type="NCBI Taxonomy" id="1176131"/>
    <lineage>
        <taxon>Eukaryota</taxon>
        <taxon>Fungi</taxon>
        <taxon>Dikarya</taxon>
        <taxon>Ascomycota</taxon>
        <taxon>Pezizomycotina</taxon>
        <taxon>Dothideomycetes</taxon>
        <taxon>Pleosporomycetidae</taxon>
        <taxon>Aulographales</taxon>
        <taxon>Aulographaceae</taxon>
    </lineage>
</organism>
<name>A0A6G1GS29_9PEZI</name>
<feature type="compositionally biased region" description="Basic and acidic residues" evidence="1">
    <location>
        <begin position="209"/>
        <end position="223"/>
    </location>
</feature>
<dbReference type="EMBL" id="ML977174">
    <property type="protein sequence ID" value="KAF1983577.1"/>
    <property type="molecule type" value="Genomic_DNA"/>
</dbReference>
<proteinExistence type="predicted"/>
<dbReference type="AlphaFoldDB" id="A0A6G1GS29"/>
<evidence type="ECO:0000313" key="3">
    <source>
        <dbReference type="Proteomes" id="UP000800041"/>
    </source>
</evidence>
<dbReference type="Proteomes" id="UP000800041">
    <property type="component" value="Unassembled WGS sequence"/>
</dbReference>
<evidence type="ECO:0000313" key="2">
    <source>
        <dbReference type="EMBL" id="KAF1983577.1"/>
    </source>
</evidence>